<comment type="caution">
    <text evidence="2">The sequence shown here is derived from an EMBL/GenBank/DDBJ whole genome shotgun (WGS) entry which is preliminary data.</text>
</comment>
<gene>
    <name evidence="2" type="ORF">BLA29_015384</name>
</gene>
<sequence length="60" mass="6734">MALCKFLLVGIPVNVCFMCVLIFGHPGQSERLLYQFITVIHTFSMILPTASLAHVAYHIK</sequence>
<name>A0A1Y3BIV3_EURMA</name>
<dbReference type="AlphaFoldDB" id="A0A1Y3BIV3"/>
<proteinExistence type="predicted"/>
<feature type="transmembrane region" description="Helical" evidence="1">
    <location>
        <begin position="6"/>
        <end position="24"/>
    </location>
</feature>
<feature type="transmembrane region" description="Helical" evidence="1">
    <location>
        <begin position="36"/>
        <end position="57"/>
    </location>
</feature>
<evidence type="ECO:0000313" key="2">
    <source>
        <dbReference type="EMBL" id="OTF79934.1"/>
    </source>
</evidence>
<evidence type="ECO:0000313" key="3">
    <source>
        <dbReference type="Proteomes" id="UP000194236"/>
    </source>
</evidence>
<keyword evidence="1" id="KW-0812">Transmembrane</keyword>
<evidence type="ECO:0000256" key="1">
    <source>
        <dbReference type="SAM" id="Phobius"/>
    </source>
</evidence>
<keyword evidence="3" id="KW-1185">Reference proteome</keyword>
<keyword evidence="1" id="KW-0472">Membrane</keyword>
<dbReference type="EMBL" id="MUJZ01020699">
    <property type="protein sequence ID" value="OTF79934.1"/>
    <property type="molecule type" value="Genomic_DNA"/>
</dbReference>
<dbReference type="Proteomes" id="UP000194236">
    <property type="component" value="Unassembled WGS sequence"/>
</dbReference>
<organism evidence="2 3">
    <name type="scientific">Euroglyphus maynei</name>
    <name type="common">Mayne's house dust mite</name>
    <dbReference type="NCBI Taxonomy" id="6958"/>
    <lineage>
        <taxon>Eukaryota</taxon>
        <taxon>Metazoa</taxon>
        <taxon>Ecdysozoa</taxon>
        <taxon>Arthropoda</taxon>
        <taxon>Chelicerata</taxon>
        <taxon>Arachnida</taxon>
        <taxon>Acari</taxon>
        <taxon>Acariformes</taxon>
        <taxon>Sarcoptiformes</taxon>
        <taxon>Astigmata</taxon>
        <taxon>Psoroptidia</taxon>
        <taxon>Analgoidea</taxon>
        <taxon>Pyroglyphidae</taxon>
        <taxon>Pyroglyphinae</taxon>
        <taxon>Euroglyphus</taxon>
    </lineage>
</organism>
<keyword evidence="1" id="KW-1133">Transmembrane helix</keyword>
<reference evidence="2 3" key="1">
    <citation type="submission" date="2017-03" db="EMBL/GenBank/DDBJ databases">
        <title>Genome Survey of Euroglyphus maynei.</title>
        <authorList>
            <person name="Arlian L.G."/>
            <person name="Morgan M.S."/>
            <person name="Rider S.D."/>
        </authorList>
    </citation>
    <scope>NUCLEOTIDE SEQUENCE [LARGE SCALE GENOMIC DNA]</scope>
    <source>
        <strain evidence="2">Arlian Lab</strain>
        <tissue evidence="2">Whole body</tissue>
    </source>
</reference>
<accession>A0A1Y3BIV3</accession>
<protein>
    <submittedName>
        <fullName evidence="2">Uncharacterized protein</fullName>
    </submittedName>
</protein>
<feature type="non-terminal residue" evidence="2">
    <location>
        <position position="60"/>
    </location>
</feature>